<evidence type="ECO:0000256" key="4">
    <source>
        <dbReference type="ARBA" id="ARBA00047942"/>
    </source>
</evidence>
<dbReference type="InterPro" id="IPR046816">
    <property type="entry name" value="MmeI_Mtase"/>
</dbReference>
<dbReference type="PANTHER" id="PTHR33841">
    <property type="entry name" value="DNA METHYLTRANSFERASE YEEA-RELATED"/>
    <property type="match status" value="1"/>
</dbReference>
<keyword evidence="2" id="KW-0489">Methyltransferase</keyword>
<evidence type="ECO:0000259" key="8">
    <source>
        <dbReference type="Pfam" id="PF20473"/>
    </source>
</evidence>
<dbReference type="Pfam" id="PF20465">
    <property type="entry name" value="MmeI_hel"/>
    <property type="match status" value="1"/>
</dbReference>
<dbReference type="InterPro" id="IPR002052">
    <property type="entry name" value="DNA_methylase_N6_adenine_CS"/>
</dbReference>
<dbReference type="Pfam" id="PF20473">
    <property type="entry name" value="MmeI_Mtase"/>
    <property type="match status" value="1"/>
</dbReference>
<dbReference type="REBASE" id="119672">
    <property type="entry name" value="MobUC1ORF955P"/>
</dbReference>
<dbReference type="SUPFAM" id="SSF53335">
    <property type="entry name" value="S-adenosyl-L-methionine-dependent methyltransferases"/>
    <property type="match status" value="1"/>
</dbReference>
<evidence type="ECO:0000313" key="9">
    <source>
        <dbReference type="EMBL" id="KKF03837.1"/>
    </source>
</evidence>
<feature type="domain" description="MmeI-like DNA-methyltransferase" evidence="8">
    <location>
        <begin position="345"/>
        <end position="601"/>
    </location>
</feature>
<dbReference type="PROSITE" id="PS00092">
    <property type="entry name" value="N6_MTASE"/>
    <property type="match status" value="1"/>
</dbReference>
<feature type="domain" description="MmeI-like C-terminal" evidence="7">
    <location>
        <begin position="830"/>
        <end position="909"/>
    </location>
</feature>
<dbReference type="InterPro" id="IPR046819">
    <property type="entry name" value="MmeI_hel"/>
</dbReference>
<evidence type="ECO:0000313" key="10">
    <source>
        <dbReference type="Proteomes" id="UP000034150"/>
    </source>
</evidence>
<evidence type="ECO:0000259" key="7">
    <source>
        <dbReference type="Pfam" id="PF20467"/>
    </source>
</evidence>
<dbReference type="Pfam" id="PF20467">
    <property type="entry name" value="MmeI_C"/>
    <property type="match status" value="1"/>
</dbReference>
<dbReference type="EMBL" id="LAUZ02000007">
    <property type="protein sequence ID" value="KKF03837.1"/>
    <property type="molecule type" value="Genomic_DNA"/>
</dbReference>
<gene>
    <name evidence="9" type="ORF">WN67_00955</name>
</gene>
<dbReference type="InterPro" id="IPR046820">
    <property type="entry name" value="MmeI_TRD"/>
</dbReference>
<dbReference type="Proteomes" id="UP000034150">
    <property type="component" value="Unassembled WGS sequence"/>
</dbReference>
<evidence type="ECO:0000256" key="1">
    <source>
        <dbReference type="ARBA" id="ARBA00011900"/>
    </source>
</evidence>
<dbReference type="EC" id="2.1.1.72" evidence="1"/>
<dbReference type="InterPro" id="IPR029063">
    <property type="entry name" value="SAM-dependent_MTases_sf"/>
</dbReference>
<name>A0A0M2K389_9MYCO</name>
<sequence length="911" mass="103200">MSAPTPIALADQSRHQDLFLHELNWNAPDHPPVNFTAEGGQIHTATNIASYRGIRVWSCPGIPGSRTEAEIDRVIATTTTDRLVIFHNESEQVWRWPARRSADNTTATRLTRHRHRHNDPDPPFEARLNAIRLPLDQELDANTLLARVRDAFDIEAKNESRRASKLMARMYTTLERAYPDSTDRPIRDHEISVTMARILFLMFGDDTEMWEPDGKPDAFRDFIHRETTTDASTLADQLNELFADLNSATASRTVPYINGGLFNEQVTIPAVDKDFRDAVLEACAVDWSTISPAIFGSMFQSVRDARTRRELGEHYTSEDNILKTLNPLFLDELRAEFDTARTHPDPAKQLHRLWKKLGDIRFMDPACGCGNFIIVAYRELRDLELQIMEQLQEIDGDSQLSFDPTLSLKVTLDHFHGIEVDEWPARIAETAMFLVNRQCDLKLKQRFGDAPRRLPIQTQTRIVVQSALSLDWETVMPAGPTSIIAGNPPFLGISQRTAQQTAELQNVWGTGYHGTLDYVTGWYAKAIDYFSNHQGVWAFVSTNSVLQGEAVAPLFRRVVEHKWRIKFAHRTFPWTSEAAGRAAVHCIIIGFAKKVTHPRLFDYPSPGGTPVERAGVTNITPYLTDGPHVLVEPLTNPLNPQIGAVAYGNKPTDGGNLIVEADDYPHVMADPIAAKYVRRYVGARELLHGTMRYCLWLRDADKGDLRRSPILKERVAAATQFRLDSKAESTREAASTAHEFRQVSQPDTAYLCIPRHISENYPYFLSQRYDSDVICSDANFLSPDPDGFIFAAISSTMFMVWQRTIGGRIKSDLRFNKLLAWNTFPLPTIDDARRAEIIAAGDGILAARASITNMALADMYDPAKLPEHLHQAHRELDYVVDDVFGIEDHDLPELDRQDILFDHYRRLTRRR</sequence>
<keyword evidence="10" id="KW-1185">Reference proteome</keyword>
<protein>
    <recommendedName>
        <fullName evidence="1">site-specific DNA-methyltransferase (adenine-specific)</fullName>
        <ecNumber evidence="1">2.1.1.72</ecNumber>
    </recommendedName>
</protein>
<dbReference type="InterPro" id="IPR050953">
    <property type="entry name" value="N4_N6_ade-DNA_methylase"/>
</dbReference>
<dbReference type="GO" id="GO:0032259">
    <property type="term" value="P:methylation"/>
    <property type="evidence" value="ECO:0007669"/>
    <property type="project" value="UniProtKB-KW"/>
</dbReference>
<keyword evidence="3" id="KW-0808">Transferase</keyword>
<dbReference type="InterPro" id="IPR046818">
    <property type="entry name" value="MmeI_C"/>
</dbReference>
<evidence type="ECO:0000259" key="5">
    <source>
        <dbReference type="Pfam" id="PF20465"/>
    </source>
</evidence>
<dbReference type="GO" id="GO:0003676">
    <property type="term" value="F:nucleic acid binding"/>
    <property type="evidence" value="ECO:0007669"/>
    <property type="project" value="InterPro"/>
</dbReference>
<accession>A0A0M2K389</accession>
<dbReference type="Pfam" id="PF20466">
    <property type="entry name" value="MmeI_TRD"/>
    <property type="match status" value="1"/>
</dbReference>
<dbReference type="PANTHER" id="PTHR33841:SF1">
    <property type="entry name" value="DNA METHYLTRANSFERASE A"/>
    <property type="match status" value="1"/>
</dbReference>
<feature type="domain" description="MmeI-like helicase spacer" evidence="5">
    <location>
        <begin position="189"/>
        <end position="262"/>
    </location>
</feature>
<dbReference type="Gene3D" id="3.40.50.150">
    <property type="entry name" value="Vaccinia Virus protein VP39"/>
    <property type="match status" value="1"/>
</dbReference>
<comment type="caution">
    <text evidence="9">The sequence shown here is derived from an EMBL/GenBank/DDBJ whole genome shotgun (WGS) entry which is preliminary data.</text>
</comment>
<proteinExistence type="predicted"/>
<evidence type="ECO:0000256" key="2">
    <source>
        <dbReference type="ARBA" id="ARBA00022603"/>
    </source>
</evidence>
<dbReference type="OrthoDB" id="4280289at2"/>
<dbReference type="GO" id="GO:0009007">
    <property type="term" value="F:site-specific DNA-methyltransferase (adenine-specific) activity"/>
    <property type="evidence" value="ECO:0007669"/>
    <property type="project" value="UniProtKB-EC"/>
</dbReference>
<organism evidence="9 10">
    <name type="scientific">Mycolicibacterium obuense</name>
    <dbReference type="NCBI Taxonomy" id="1807"/>
    <lineage>
        <taxon>Bacteria</taxon>
        <taxon>Bacillati</taxon>
        <taxon>Actinomycetota</taxon>
        <taxon>Actinomycetes</taxon>
        <taxon>Mycobacteriales</taxon>
        <taxon>Mycobacteriaceae</taxon>
        <taxon>Mycolicibacterium</taxon>
    </lineage>
</organism>
<feature type="domain" description="MmeI-like target recognition" evidence="6">
    <location>
        <begin position="625"/>
        <end position="829"/>
    </location>
</feature>
<dbReference type="PATRIC" id="fig|1807.13.peg.1002"/>
<reference evidence="9 10" key="1">
    <citation type="journal article" date="2015" name="Genome Announc.">
        <title>Draft Genome Sequence of Mycobacterium obuense Strain UC1, Isolated from Patient Sputum.</title>
        <authorList>
            <person name="Greninger A.L."/>
            <person name="Cunningham G."/>
            <person name="Hsu E.D."/>
            <person name="Yu J.M."/>
            <person name="Chiu C.Y."/>
            <person name="Miller S."/>
        </authorList>
    </citation>
    <scope>NUCLEOTIDE SEQUENCE [LARGE SCALE GENOMIC DNA]</scope>
    <source>
        <strain evidence="9 10">UC1</strain>
    </source>
</reference>
<comment type="catalytic activity">
    <reaction evidence="4">
        <text>a 2'-deoxyadenosine in DNA + S-adenosyl-L-methionine = an N(6)-methyl-2'-deoxyadenosine in DNA + S-adenosyl-L-homocysteine + H(+)</text>
        <dbReference type="Rhea" id="RHEA:15197"/>
        <dbReference type="Rhea" id="RHEA-COMP:12418"/>
        <dbReference type="Rhea" id="RHEA-COMP:12419"/>
        <dbReference type="ChEBI" id="CHEBI:15378"/>
        <dbReference type="ChEBI" id="CHEBI:57856"/>
        <dbReference type="ChEBI" id="CHEBI:59789"/>
        <dbReference type="ChEBI" id="CHEBI:90615"/>
        <dbReference type="ChEBI" id="CHEBI:90616"/>
        <dbReference type="EC" id="2.1.1.72"/>
    </reaction>
</comment>
<evidence type="ECO:0000256" key="3">
    <source>
        <dbReference type="ARBA" id="ARBA00022679"/>
    </source>
</evidence>
<dbReference type="AlphaFoldDB" id="A0A0M2K389"/>
<evidence type="ECO:0000259" key="6">
    <source>
        <dbReference type="Pfam" id="PF20466"/>
    </source>
</evidence>